<dbReference type="GO" id="GO:0005886">
    <property type="term" value="C:plasma membrane"/>
    <property type="evidence" value="ECO:0007669"/>
    <property type="project" value="UniProtKB-SubCell"/>
</dbReference>
<evidence type="ECO:0000256" key="3">
    <source>
        <dbReference type="ARBA" id="ARBA00022475"/>
    </source>
</evidence>
<keyword evidence="4" id="KW-0812">Transmembrane</keyword>
<dbReference type="Gene3D" id="3.10.580.10">
    <property type="entry name" value="CBS-domain"/>
    <property type="match status" value="1"/>
</dbReference>
<evidence type="ECO:0000313" key="11">
    <source>
        <dbReference type="EMBL" id="MPM26111.1"/>
    </source>
</evidence>
<proteinExistence type="inferred from homology"/>
<evidence type="ECO:0000256" key="8">
    <source>
        <dbReference type="ARBA" id="ARBA00023136"/>
    </source>
</evidence>
<dbReference type="GO" id="GO:0050660">
    <property type="term" value="F:flavin adenine dinucleotide binding"/>
    <property type="evidence" value="ECO:0007669"/>
    <property type="project" value="InterPro"/>
</dbReference>
<accession>A0A644YDZ8</accession>
<keyword evidence="6" id="KW-1133">Transmembrane helix</keyword>
<dbReference type="InterPro" id="IPR000644">
    <property type="entry name" value="CBS_dom"/>
</dbReference>
<dbReference type="InterPro" id="IPR046342">
    <property type="entry name" value="CBS_dom_sf"/>
</dbReference>
<organism evidence="11">
    <name type="scientific">bioreactor metagenome</name>
    <dbReference type="NCBI Taxonomy" id="1076179"/>
    <lineage>
        <taxon>unclassified sequences</taxon>
        <taxon>metagenomes</taxon>
        <taxon>ecological metagenomes</taxon>
    </lineage>
</organism>
<keyword evidence="8" id="KW-0472">Membrane</keyword>
<dbReference type="PROSITE" id="PS51846">
    <property type="entry name" value="CNNM"/>
    <property type="match status" value="1"/>
</dbReference>
<dbReference type="Pfam" id="PF01595">
    <property type="entry name" value="CNNM"/>
    <property type="match status" value="1"/>
</dbReference>
<evidence type="ECO:0000256" key="5">
    <source>
        <dbReference type="ARBA" id="ARBA00022737"/>
    </source>
</evidence>
<dbReference type="InterPro" id="IPR016169">
    <property type="entry name" value="FAD-bd_PCMH_sub2"/>
</dbReference>
<comment type="similarity">
    <text evidence="2">Belongs to the UPF0053 family.</text>
</comment>
<evidence type="ECO:0000256" key="1">
    <source>
        <dbReference type="ARBA" id="ARBA00004651"/>
    </source>
</evidence>
<evidence type="ECO:0000256" key="6">
    <source>
        <dbReference type="ARBA" id="ARBA00022989"/>
    </source>
</evidence>
<feature type="domain" description="CBS" evidence="9">
    <location>
        <begin position="94"/>
        <end position="154"/>
    </location>
</feature>
<dbReference type="Pfam" id="PF03471">
    <property type="entry name" value="CorC_HlyC"/>
    <property type="match status" value="1"/>
</dbReference>
<evidence type="ECO:0000256" key="7">
    <source>
        <dbReference type="ARBA" id="ARBA00023122"/>
    </source>
</evidence>
<comment type="subcellular location">
    <subcellularLocation>
        <location evidence="1">Cell membrane</location>
        <topology evidence="1">Multi-pass membrane protein</topology>
    </subcellularLocation>
</comment>
<dbReference type="PANTHER" id="PTHR22777:SF32">
    <property type="entry name" value="UPF0053 INNER MEMBRANE PROTEIN YFJD"/>
    <property type="match status" value="1"/>
</dbReference>
<evidence type="ECO:0000259" key="10">
    <source>
        <dbReference type="PROSITE" id="PS51846"/>
    </source>
</evidence>
<gene>
    <name evidence="11" type="ORF">SDC9_72612</name>
</gene>
<sequence>MAIVRSDAILAFSLPLLRLLDILLAPFLWIMVHVVRGLGVIFKVDLKARHPFVTREEFEQMVNIGEESGALEEVERKMIHGIISFEETRVYEIMVPRTDMDAVSSEATVAEAMRIFQEHGHSRVPVYDESPDDIVGILYVKDTIPSLLAGNLTVPVSTIMRQALFVPESMRVVELFNTMKGRHVHMAIVVDEYGGVAGIATLEDLLEEIVGEIQDEYDKEKPTLLPDEDGSYLVQGHLSLEDLSDFLGSSFESEDAESLGGLVLSISGDFPSPGEKILYTSPGEGQVWEIEVLEVEDHRIKLLRLRPKDNGFFFPEGGE</sequence>
<dbReference type="Gene3D" id="3.30.465.10">
    <property type="match status" value="1"/>
</dbReference>
<dbReference type="FunFam" id="3.10.580.10:FF:000002">
    <property type="entry name" value="Magnesium/cobalt efflux protein CorC"/>
    <property type="match status" value="1"/>
</dbReference>
<dbReference type="SMART" id="SM01091">
    <property type="entry name" value="CorC_HlyC"/>
    <property type="match status" value="1"/>
</dbReference>
<comment type="caution">
    <text evidence="11">The sequence shown here is derived from an EMBL/GenBank/DDBJ whole genome shotgun (WGS) entry which is preliminary data.</text>
</comment>
<dbReference type="PROSITE" id="PS51371">
    <property type="entry name" value="CBS"/>
    <property type="match status" value="2"/>
</dbReference>
<evidence type="ECO:0000259" key="9">
    <source>
        <dbReference type="PROSITE" id="PS51371"/>
    </source>
</evidence>
<dbReference type="EMBL" id="VSSQ01004651">
    <property type="protein sequence ID" value="MPM26111.1"/>
    <property type="molecule type" value="Genomic_DNA"/>
</dbReference>
<dbReference type="InterPro" id="IPR036318">
    <property type="entry name" value="FAD-bd_PCMH-like_sf"/>
</dbReference>
<keyword evidence="7" id="KW-0129">CBS domain</keyword>
<dbReference type="InterPro" id="IPR044751">
    <property type="entry name" value="Ion_transp-like_CBS"/>
</dbReference>
<dbReference type="InterPro" id="IPR005170">
    <property type="entry name" value="Transptr-assoc_dom"/>
</dbReference>
<reference evidence="11" key="1">
    <citation type="submission" date="2019-08" db="EMBL/GenBank/DDBJ databases">
        <authorList>
            <person name="Kucharzyk K."/>
            <person name="Murdoch R.W."/>
            <person name="Higgins S."/>
            <person name="Loffler F."/>
        </authorList>
    </citation>
    <scope>NUCLEOTIDE SEQUENCE</scope>
</reference>
<protein>
    <recommendedName>
        <fullName evidence="12">Magnesium and cobalt efflux protein CorC</fullName>
    </recommendedName>
</protein>
<dbReference type="CDD" id="cd04590">
    <property type="entry name" value="CBS_pair_CorC_HlyC_assoc"/>
    <property type="match status" value="1"/>
</dbReference>
<dbReference type="Pfam" id="PF00571">
    <property type="entry name" value="CBS"/>
    <property type="match status" value="2"/>
</dbReference>
<evidence type="ECO:0008006" key="12">
    <source>
        <dbReference type="Google" id="ProtNLM"/>
    </source>
</evidence>
<feature type="domain" description="CNNM transmembrane" evidence="10">
    <location>
        <begin position="1"/>
        <end position="75"/>
    </location>
</feature>
<dbReference type="SMART" id="SM00116">
    <property type="entry name" value="CBS"/>
    <property type="match status" value="2"/>
</dbReference>
<dbReference type="SUPFAM" id="SSF54631">
    <property type="entry name" value="CBS-domain pair"/>
    <property type="match status" value="1"/>
</dbReference>
<dbReference type="SUPFAM" id="SSF56176">
    <property type="entry name" value="FAD-binding/transporter-associated domain-like"/>
    <property type="match status" value="1"/>
</dbReference>
<evidence type="ECO:0000256" key="2">
    <source>
        <dbReference type="ARBA" id="ARBA00006337"/>
    </source>
</evidence>
<dbReference type="PANTHER" id="PTHR22777">
    <property type="entry name" value="HEMOLYSIN-RELATED"/>
    <property type="match status" value="1"/>
</dbReference>
<keyword evidence="5" id="KW-0677">Repeat</keyword>
<dbReference type="InterPro" id="IPR002550">
    <property type="entry name" value="CNNM"/>
</dbReference>
<feature type="domain" description="CBS" evidence="9">
    <location>
        <begin position="159"/>
        <end position="216"/>
    </location>
</feature>
<dbReference type="AlphaFoldDB" id="A0A644YDZ8"/>
<keyword evidence="3" id="KW-1003">Cell membrane</keyword>
<name>A0A644YDZ8_9ZZZZ</name>
<evidence type="ECO:0000256" key="4">
    <source>
        <dbReference type="ARBA" id="ARBA00022692"/>
    </source>
</evidence>